<feature type="domain" description="Helix-turn-helix" evidence="1">
    <location>
        <begin position="1"/>
        <end position="41"/>
    </location>
</feature>
<accession>A0A818EVH9</accession>
<dbReference type="Proteomes" id="UP000663865">
    <property type="component" value="Unassembled WGS sequence"/>
</dbReference>
<dbReference type="AlphaFoldDB" id="A0A818EVH9"/>
<dbReference type="Pfam" id="PF26215">
    <property type="entry name" value="HTH_animal"/>
    <property type="match status" value="1"/>
</dbReference>
<reference evidence="2" key="1">
    <citation type="submission" date="2021-02" db="EMBL/GenBank/DDBJ databases">
        <authorList>
            <person name="Nowell W R."/>
        </authorList>
    </citation>
    <scope>NUCLEOTIDE SEQUENCE</scope>
</reference>
<evidence type="ECO:0000313" key="3">
    <source>
        <dbReference type="Proteomes" id="UP000663865"/>
    </source>
</evidence>
<evidence type="ECO:0000313" key="2">
    <source>
        <dbReference type="EMBL" id="CAF3464370.1"/>
    </source>
</evidence>
<protein>
    <recommendedName>
        <fullName evidence="1">Helix-turn-helix domain-containing protein</fullName>
    </recommendedName>
</protein>
<proteinExistence type="predicted"/>
<dbReference type="Gene3D" id="2.60.120.200">
    <property type="match status" value="1"/>
</dbReference>
<dbReference type="EMBL" id="CAJNYV010002253">
    <property type="protein sequence ID" value="CAF3464370.1"/>
    <property type="molecule type" value="Genomic_DNA"/>
</dbReference>
<sequence>MLLRAIRYCSTFESYLNEREKLRMALLLNKYPNKIIDEQFNNMLLKFNVNEPLTLNNYVSYRQAVINSPIKEKLSINYEKSIFVHFTYCSSNGAKRYFKAIYFIPNNLGNQAGIIGQGIEQVPGAPWNPIFFWMAWPGNGVELSVYAETGPNPIIKKITTEDPRGRMHTIEMWAYFTTNNDGWMDVRYDNGPVKTIHSGKTLPTGRYPGAFKVGTYAGYYGKFNSEVWVHMVEVIADGAPPNSISGHSF</sequence>
<comment type="caution">
    <text evidence="2">The sequence shown here is derived from an EMBL/GenBank/DDBJ whole genome shotgun (WGS) entry which is preliminary data.</text>
</comment>
<name>A0A818EVH9_9BILA</name>
<organism evidence="2 3">
    <name type="scientific">Rotaria socialis</name>
    <dbReference type="NCBI Taxonomy" id="392032"/>
    <lineage>
        <taxon>Eukaryota</taxon>
        <taxon>Metazoa</taxon>
        <taxon>Spiralia</taxon>
        <taxon>Gnathifera</taxon>
        <taxon>Rotifera</taxon>
        <taxon>Eurotatoria</taxon>
        <taxon>Bdelloidea</taxon>
        <taxon>Philodinida</taxon>
        <taxon>Philodinidae</taxon>
        <taxon>Rotaria</taxon>
    </lineage>
</organism>
<evidence type="ECO:0000259" key="1">
    <source>
        <dbReference type="Pfam" id="PF26215"/>
    </source>
</evidence>
<dbReference type="InterPro" id="IPR058912">
    <property type="entry name" value="HTH_animal"/>
</dbReference>
<gene>
    <name evidence="2" type="ORF">KIK155_LOCUS13331</name>
</gene>